<evidence type="ECO:0000256" key="3">
    <source>
        <dbReference type="PROSITE-ProRule" id="PRU00221"/>
    </source>
</evidence>
<dbReference type="FunFam" id="2.130.10.10:FF:000557">
    <property type="entry name" value="WD repeat protein"/>
    <property type="match status" value="1"/>
</dbReference>
<comment type="caution">
    <text evidence="5">The sequence shown here is derived from an EMBL/GenBank/DDBJ whole genome shotgun (WGS) entry which is preliminary data.</text>
</comment>
<dbReference type="InterPro" id="IPR015943">
    <property type="entry name" value="WD40/YVTN_repeat-like_dom_sf"/>
</dbReference>
<reference evidence="5 6" key="1">
    <citation type="journal article" date="2018" name="BMC Genomics">
        <title>Comparative genome analyses reveal sequence features reflecting distinct modes of host-adaptation between dicot and monocot powdery mildew.</title>
        <authorList>
            <person name="Wu Y."/>
            <person name="Ma X."/>
            <person name="Pan Z."/>
            <person name="Kale S.D."/>
            <person name="Song Y."/>
            <person name="King H."/>
            <person name="Zhang Q."/>
            <person name="Presley C."/>
            <person name="Deng X."/>
            <person name="Wei C.I."/>
            <person name="Xiao S."/>
        </authorList>
    </citation>
    <scope>NUCLEOTIDE SEQUENCE [LARGE SCALE GENOMIC DNA]</scope>
    <source>
        <strain evidence="5">UCSC1</strain>
    </source>
</reference>
<evidence type="ECO:0000313" key="5">
    <source>
        <dbReference type="EMBL" id="RKF62253.1"/>
    </source>
</evidence>
<dbReference type="PROSITE" id="PS50294">
    <property type="entry name" value="WD_REPEATS_REGION"/>
    <property type="match status" value="2"/>
</dbReference>
<gene>
    <name evidence="5" type="ORF">GcC1_149008</name>
</gene>
<dbReference type="Gene3D" id="2.130.10.10">
    <property type="entry name" value="YVTN repeat-like/Quinoprotein amine dehydrogenase"/>
    <property type="match status" value="2"/>
</dbReference>
<dbReference type="GO" id="GO:0043161">
    <property type="term" value="P:proteasome-mediated ubiquitin-dependent protein catabolic process"/>
    <property type="evidence" value="ECO:0007669"/>
    <property type="project" value="TreeGrafter"/>
</dbReference>
<feature type="repeat" description="WD" evidence="3">
    <location>
        <begin position="375"/>
        <end position="409"/>
    </location>
</feature>
<feature type="repeat" description="WD" evidence="3">
    <location>
        <begin position="328"/>
        <end position="365"/>
    </location>
</feature>
<name>A0A420HXS8_9PEZI</name>
<dbReference type="EMBL" id="MCBR01014901">
    <property type="protein sequence ID" value="RKF62253.1"/>
    <property type="molecule type" value="Genomic_DNA"/>
</dbReference>
<dbReference type="PROSITE" id="PS00678">
    <property type="entry name" value="WD_REPEATS_1"/>
    <property type="match status" value="1"/>
</dbReference>
<dbReference type="PRINTS" id="PR00320">
    <property type="entry name" value="GPROTEINBRPT"/>
</dbReference>
<evidence type="ECO:0000256" key="4">
    <source>
        <dbReference type="SAM" id="MobiDB-lite"/>
    </source>
</evidence>
<dbReference type="InterPro" id="IPR051859">
    <property type="entry name" value="DCAF"/>
</dbReference>
<dbReference type="PROSITE" id="PS50082">
    <property type="entry name" value="WD_REPEATS_2"/>
    <property type="match status" value="3"/>
</dbReference>
<dbReference type="AlphaFoldDB" id="A0A420HXS8"/>
<dbReference type="PANTHER" id="PTHR19847:SF7">
    <property type="entry name" value="DDB1- AND CUL4-ASSOCIATED FACTOR 11"/>
    <property type="match status" value="1"/>
</dbReference>
<accession>A0A420HXS8</accession>
<dbReference type="SMART" id="SM00320">
    <property type="entry name" value="WD40"/>
    <property type="match status" value="6"/>
</dbReference>
<dbReference type="InterPro" id="IPR019775">
    <property type="entry name" value="WD40_repeat_CS"/>
</dbReference>
<evidence type="ECO:0000256" key="1">
    <source>
        <dbReference type="ARBA" id="ARBA00022574"/>
    </source>
</evidence>
<dbReference type="SUPFAM" id="SSF50978">
    <property type="entry name" value="WD40 repeat-like"/>
    <property type="match status" value="1"/>
</dbReference>
<protein>
    <submittedName>
        <fullName evidence="5">LEC14B protein</fullName>
    </submittedName>
</protein>
<dbReference type="InterPro" id="IPR020472">
    <property type="entry name" value="WD40_PAC1"/>
</dbReference>
<dbReference type="Pfam" id="PF00400">
    <property type="entry name" value="WD40"/>
    <property type="match status" value="4"/>
</dbReference>
<keyword evidence="1 3" id="KW-0853">WD repeat</keyword>
<evidence type="ECO:0000256" key="2">
    <source>
        <dbReference type="ARBA" id="ARBA00022737"/>
    </source>
</evidence>
<evidence type="ECO:0000313" key="6">
    <source>
        <dbReference type="Proteomes" id="UP000285405"/>
    </source>
</evidence>
<feature type="region of interest" description="Disordered" evidence="4">
    <location>
        <begin position="1"/>
        <end position="33"/>
    </location>
</feature>
<feature type="compositionally biased region" description="Polar residues" evidence="4">
    <location>
        <begin position="1"/>
        <end position="10"/>
    </location>
</feature>
<keyword evidence="2" id="KW-0677">Repeat</keyword>
<proteinExistence type="predicted"/>
<dbReference type="OrthoDB" id="63070at2759"/>
<feature type="region of interest" description="Disordered" evidence="4">
    <location>
        <begin position="105"/>
        <end position="124"/>
    </location>
</feature>
<feature type="repeat" description="WD" evidence="3">
    <location>
        <begin position="473"/>
        <end position="494"/>
    </location>
</feature>
<sequence length="591" mass="67255">MSSSLNNTTPDLGEHEIVSEADEATSYSSPNYTPANQEIAQRYTRWEVINVDMEFMMRIRAGLSGADENDEDYTYDDDVNAIIDMDMDMDMSMSMDMDLDARVKDENDENSDSFSTVPSKEGARLMNSGSFGQDEAEITSSHHRTNIGHQKKLSMRILDRELAVESQVRQKINQRLMAQAMIPSSNADFIIEFRNPVYSGQFSDDGNFFFTANKDFKVRMYDTANPYDWRYYKTVSYPYGRWTLTDASLSPDNRYLAYTSIQSNVCLAPTDPNDIGDPYILDLKGDRGSFFGIWSIRYSGDGQNLVAGTTGGLIVVYDIEARTQLHQIKGHNHDVNAVCLADKNSPHILYSGSDDKTLKVWDTRSMGDNRAAGILVGHIEGITYIDSKGDGRYILSNGKDQRAKLWDVRMAMSSQDYEKYRATTTNRTYFDYRFGDYNEDSWYRDPYDCSLVTYRGHKVLKTLIRCHFSPSDSTNSRYIYSGSQDGMVHIWNLDATTAGKIEVYQSKRYLELISPWPFHTVTEVFERGLWETCVRDVAWHPNAPVIVASSWHGHGSDIGTCTVHSWNDGANDDEAEPKMGRRVDEKLKQLT</sequence>
<dbReference type="Proteomes" id="UP000285405">
    <property type="component" value="Unassembled WGS sequence"/>
</dbReference>
<organism evidence="5 6">
    <name type="scientific">Golovinomyces cichoracearum</name>
    <dbReference type="NCBI Taxonomy" id="62708"/>
    <lineage>
        <taxon>Eukaryota</taxon>
        <taxon>Fungi</taxon>
        <taxon>Dikarya</taxon>
        <taxon>Ascomycota</taxon>
        <taxon>Pezizomycotina</taxon>
        <taxon>Leotiomycetes</taxon>
        <taxon>Erysiphales</taxon>
        <taxon>Erysiphaceae</taxon>
        <taxon>Golovinomyces</taxon>
    </lineage>
</organism>
<dbReference type="InterPro" id="IPR001680">
    <property type="entry name" value="WD40_rpt"/>
</dbReference>
<dbReference type="InterPro" id="IPR036322">
    <property type="entry name" value="WD40_repeat_dom_sf"/>
</dbReference>
<dbReference type="PANTHER" id="PTHR19847">
    <property type="entry name" value="DDB1- AND CUL4-ASSOCIATED FACTOR 11"/>
    <property type="match status" value="1"/>
</dbReference>
<dbReference type="GO" id="GO:0080008">
    <property type="term" value="C:Cul4-RING E3 ubiquitin ligase complex"/>
    <property type="evidence" value="ECO:0007669"/>
    <property type="project" value="TreeGrafter"/>
</dbReference>